<feature type="transmembrane region" description="Helical" evidence="14">
    <location>
        <begin position="49"/>
        <end position="67"/>
    </location>
</feature>
<feature type="transmembrane region" description="Helical" evidence="14">
    <location>
        <begin position="228"/>
        <end position="249"/>
    </location>
</feature>
<proteinExistence type="predicted"/>
<keyword evidence="10" id="KW-0408">Iron</keyword>
<dbReference type="AlphaFoldDB" id="A0A0S4QED9"/>
<dbReference type="InterPro" id="IPR050415">
    <property type="entry name" value="MRET"/>
</dbReference>
<evidence type="ECO:0000256" key="4">
    <source>
        <dbReference type="ARBA" id="ARBA00022692"/>
    </source>
</evidence>
<accession>A0A0S4QED9</accession>
<keyword evidence="5" id="KW-0001">2Fe-2S</keyword>
<feature type="region of interest" description="Disordered" evidence="13">
    <location>
        <begin position="1"/>
        <end position="36"/>
    </location>
</feature>
<dbReference type="SUPFAM" id="SSF63380">
    <property type="entry name" value="Riboflavin synthase domain-like"/>
    <property type="match status" value="1"/>
</dbReference>
<dbReference type="EMBL" id="FAOZ01000001">
    <property type="protein sequence ID" value="CUU53892.1"/>
    <property type="molecule type" value="Genomic_DNA"/>
</dbReference>
<name>A0A0S4QED9_9ACTN</name>
<dbReference type="GO" id="GO:0016491">
    <property type="term" value="F:oxidoreductase activity"/>
    <property type="evidence" value="ECO:0007669"/>
    <property type="project" value="UniProtKB-KW"/>
</dbReference>
<keyword evidence="3" id="KW-0285">Flavoprotein</keyword>
<dbReference type="Pfam" id="PF01794">
    <property type="entry name" value="Ferric_reduct"/>
    <property type="match status" value="1"/>
</dbReference>
<keyword evidence="4 14" id="KW-0812">Transmembrane</keyword>
<keyword evidence="6" id="KW-0479">Metal-binding</keyword>
<evidence type="ECO:0000256" key="10">
    <source>
        <dbReference type="ARBA" id="ARBA00023004"/>
    </source>
</evidence>
<gene>
    <name evidence="16" type="ORF">Ga0074812_101390</name>
</gene>
<evidence type="ECO:0000256" key="12">
    <source>
        <dbReference type="ARBA" id="ARBA00023136"/>
    </source>
</evidence>
<feature type="transmembrane region" description="Helical" evidence="14">
    <location>
        <begin position="166"/>
        <end position="184"/>
    </location>
</feature>
<dbReference type="SUPFAM" id="SSF52343">
    <property type="entry name" value="Ferredoxin reductase-like, C-terminal NADP-linked domain"/>
    <property type="match status" value="1"/>
</dbReference>
<dbReference type="InterPro" id="IPR013130">
    <property type="entry name" value="Fe3_Rdtase_TM_dom"/>
</dbReference>
<evidence type="ECO:0000256" key="8">
    <source>
        <dbReference type="ARBA" id="ARBA00022989"/>
    </source>
</evidence>
<keyword evidence="11" id="KW-0411">Iron-sulfur</keyword>
<keyword evidence="7" id="KW-0274">FAD</keyword>
<comment type="cofactor">
    <cofactor evidence="1">
        <name>FAD</name>
        <dbReference type="ChEBI" id="CHEBI:57692"/>
    </cofactor>
</comment>
<feature type="domain" description="FAD-binding FR-type" evidence="15">
    <location>
        <begin position="254"/>
        <end position="354"/>
    </location>
</feature>
<dbReference type="Gene3D" id="3.40.50.80">
    <property type="entry name" value="Nucleotide-binding domain of ferredoxin-NADP reductase (FNR) module"/>
    <property type="match status" value="1"/>
</dbReference>
<feature type="transmembrane region" description="Helical" evidence="14">
    <location>
        <begin position="125"/>
        <end position="146"/>
    </location>
</feature>
<evidence type="ECO:0000256" key="11">
    <source>
        <dbReference type="ARBA" id="ARBA00023014"/>
    </source>
</evidence>
<keyword evidence="17" id="KW-1185">Reference proteome</keyword>
<evidence type="ECO:0000256" key="14">
    <source>
        <dbReference type="SAM" id="Phobius"/>
    </source>
</evidence>
<evidence type="ECO:0000256" key="13">
    <source>
        <dbReference type="SAM" id="MobiDB-lite"/>
    </source>
</evidence>
<dbReference type="PANTHER" id="PTHR47354">
    <property type="entry name" value="NADH OXIDOREDUCTASE HCR"/>
    <property type="match status" value="1"/>
</dbReference>
<evidence type="ECO:0000256" key="7">
    <source>
        <dbReference type="ARBA" id="ARBA00022827"/>
    </source>
</evidence>
<feature type="transmembrane region" description="Helical" evidence="14">
    <location>
        <begin position="196"/>
        <end position="216"/>
    </location>
</feature>
<evidence type="ECO:0000259" key="15">
    <source>
        <dbReference type="PROSITE" id="PS51384"/>
    </source>
</evidence>
<dbReference type="GO" id="GO:0016020">
    <property type="term" value="C:membrane"/>
    <property type="evidence" value="ECO:0007669"/>
    <property type="project" value="UniProtKB-SubCell"/>
</dbReference>
<evidence type="ECO:0000256" key="6">
    <source>
        <dbReference type="ARBA" id="ARBA00022723"/>
    </source>
</evidence>
<dbReference type="Gene3D" id="2.40.30.10">
    <property type="entry name" value="Translation factors"/>
    <property type="match status" value="1"/>
</dbReference>
<dbReference type="Proteomes" id="UP000198802">
    <property type="component" value="Unassembled WGS sequence"/>
</dbReference>
<dbReference type="RefSeq" id="WP_226930712.1">
    <property type="nucleotide sequence ID" value="NZ_FAOZ01000001.1"/>
</dbReference>
<organism evidence="16 17">
    <name type="scientific">Parafrankia irregularis</name>
    <dbReference type="NCBI Taxonomy" id="795642"/>
    <lineage>
        <taxon>Bacteria</taxon>
        <taxon>Bacillati</taxon>
        <taxon>Actinomycetota</taxon>
        <taxon>Actinomycetes</taxon>
        <taxon>Frankiales</taxon>
        <taxon>Frankiaceae</taxon>
        <taxon>Parafrankia</taxon>
    </lineage>
</organism>
<dbReference type="GO" id="GO:0046872">
    <property type="term" value="F:metal ion binding"/>
    <property type="evidence" value="ECO:0007669"/>
    <property type="project" value="UniProtKB-KW"/>
</dbReference>
<dbReference type="CDD" id="cd06198">
    <property type="entry name" value="FNR_like_3"/>
    <property type="match status" value="1"/>
</dbReference>
<evidence type="ECO:0000256" key="9">
    <source>
        <dbReference type="ARBA" id="ARBA00023002"/>
    </source>
</evidence>
<comment type="subcellular location">
    <subcellularLocation>
        <location evidence="2">Membrane</location>
        <topology evidence="2">Multi-pass membrane protein</topology>
    </subcellularLocation>
</comment>
<protein>
    <submittedName>
        <fullName evidence="16">Predicted ferric reductase</fullName>
    </submittedName>
</protein>
<evidence type="ECO:0000256" key="2">
    <source>
        <dbReference type="ARBA" id="ARBA00004141"/>
    </source>
</evidence>
<keyword evidence="12 14" id="KW-0472">Membrane</keyword>
<dbReference type="InterPro" id="IPR017938">
    <property type="entry name" value="Riboflavin_synthase-like_b-brl"/>
</dbReference>
<feature type="compositionally biased region" description="Low complexity" evidence="13">
    <location>
        <begin position="24"/>
        <end position="36"/>
    </location>
</feature>
<sequence length="482" mass="51101">MPTTHPPARPGHAVPAVDGGGAPPAGSARGSRPASGWLAGGHRSAASRAVRLGLVLGGVAVLGMWWFDTAAGDVAGAGEVLTAMGDVSGLLAAYLVLVQLLLMARVPALERAVGFDRLAAWHRTFGTNVVLLVVGHVLLTVWGLGLVEHHQPLSELVSVVMTYPDMWKATIGTVGLVAVGVASGRTARARMSYEAWYLLHLTAYLAVALAFFHQIATGPDFVGRPLNRALWIAFYVVVAACLVVWRLGWPLLGFARHRMVVERVVPEAPGVVSVEIGGRDLDRLGVAAGQFLLWRFLTPGHWLTAHAYSVSAPPSPHRLRITVKDAGDHSGALARLRPGIPVLAEGPFGHFTADQVTTPGALLVGAGSGIGPVRALAEELVRRGVDVTVIYRANRVEALALAGELNALAEAGRLTFHRVVGSRRELGYDPLEPRFLAAAVPDVARRVVFVCGPPGLVTSLSHALRQLGVPAVRIHHEEFSLR</sequence>
<evidence type="ECO:0000313" key="17">
    <source>
        <dbReference type="Proteomes" id="UP000198802"/>
    </source>
</evidence>
<dbReference type="PRINTS" id="PR00410">
    <property type="entry name" value="PHEHYDRXLASE"/>
</dbReference>
<dbReference type="GO" id="GO:0050660">
    <property type="term" value="F:flavin adenine dinucleotide binding"/>
    <property type="evidence" value="ECO:0007669"/>
    <property type="project" value="TreeGrafter"/>
</dbReference>
<dbReference type="PANTHER" id="PTHR47354:SF8">
    <property type="entry name" value="1,2-PHENYLACETYL-COA EPOXIDASE, SUBUNIT E"/>
    <property type="match status" value="1"/>
</dbReference>
<evidence type="ECO:0000256" key="5">
    <source>
        <dbReference type="ARBA" id="ARBA00022714"/>
    </source>
</evidence>
<dbReference type="PROSITE" id="PS51384">
    <property type="entry name" value="FAD_FR"/>
    <property type="match status" value="1"/>
</dbReference>
<feature type="transmembrane region" description="Helical" evidence="14">
    <location>
        <begin position="87"/>
        <end position="104"/>
    </location>
</feature>
<dbReference type="GO" id="GO:0051537">
    <property type="term" value="F:2 iron, 2 sulfur cluster binding"/>
    <property type="evidence" value="ECO:0007669"/>
    <property type="project" value="UniProtKB-KW"/>
</dbReference>
<evidence type="ECO:0000256" key="3">
    <source>
        <dbReference type="ARBA" id="ARBA00022630"/>
    </source>
</evidence>
<keyword evidence="8 14" id="KW-1133">Transmembrane helix</keyword>
<dbReference type="InterPro" id="IPR039261">
    <property type="entry name" value="FNR_nucleotide-bd"/>
</dbReference>
<reference evidence="17" key="1">
    <citation type="submission" date="2015-11" db="EMBL/GenBank/DDBJ databases">
        <authorList>
            <person name="Varghese N."/>
        </authorList>
    </citation>
    <scope>NUCLEOTIDE SEQUENCE [LARGE SCALE GENOMIC DNA]</scope>
    <source>
        <strain evidence="17">DSM 45899</strain>
    </source>
</reference>
<evidence type="ECO:0000313" key="16">
    <source>
        <dbReference type="EMBL" id="CUU53892.1"/>
    </source>
</evidence>
<keyword evidence="9" id="KW-0560">Oxidoreductase</keyword>
<dbReference type="InterPro" id="IPR017927">
    <property type="entry name" value="FAD-bd_FR_type"/>
</dbReference>
<evidence type="ECO:0000256" key="1">
    <source>
        <dbReference type="ARBA" id="ARBA00001974"/>
    </source>
</evidence>